<evidence type="ECO:0000313" key="4">
    <source>
        <dbReference type="Proteomes" id="UP000325849"/>
    </source>
</evidence>
<dbReference type="PANTHER" id="PTHR13903:SF8">
    <property type="entry name" value="PIRIN"/>
    <property type="match status" value="1"/>
</dbReference>
<dbReference type="InterPro" id="IPR011051">
    <property type="entry name" value="RmlC_Cupin_sf"/>
</dbReference>
<dbReference type="AlphaFoldDB" id="A0A5N8VC26"/>
<dbReference type="SUPFAM" id="SSF51182">
    <property type="entry name" value="RmlC-like cupins"/>
    <property type="match status" value="1"/>
</dbReference>
<dbReference type="Proteomes" id="UP000325849">
    <property type="component" value="Unassembled WGS sequence"/>
</dbReference>
<dbReference type="PANTHER" id="PTHR13903">
    <property type="entry name" value="PIRIN-RELATED"/>
    <property type="match status" value="1"/>
</dbReference>
<name>A0A5N8VC26_9ACTN</name>
<protein>
    <recommendedName>
        <fullName evidence="2">Pirin C-terminal domain-containing protein</fullName>
    </recommendedName>
</protein>
<sequence>MSAAGEWDPVHTGQTAVFGSGSSLTVRADNKRNFNAPDLEILLLGGRLIHEPMAHYGPLVMNTCDELEQAFEDFQEGRLGTFSVVYTMSENGPGES</sequence>
<proteinExistence type="predicted"/>
<accession>A0A5N8VC26</accession>
<dbReference type="Pfam" id="PF05726">
    <property type="entry name" value="Pirin_C"/>
    <property type="match status" value="1"/>
</dbReference>
<reference evidence="3 4" key="1">
    <citation type="submission" date="2019-07" db="EMBL/GenBank/DDBJ databases">
        <title>New species of Amycolatopsis and Streptomyces.</title>
        <authorList>
            <person name="Duangmal K."/>
            <person name="Teo W.F.A."/>
            <person name="Lipun K."/>
        </authorList>
    </citation>
    <scope>NUCLEOTIDE SEQUENCE [LARGE SCALE GENOMIC DNA]</scope>
    <source>
        <strain evidence="3 4">NBRC 109810</strain>
    </source>
</reference>
<dbReference type="Gene3D" id="2.60.120.10">
    <property type="entry name" value="Jelly Rolls"/>
    <property type="match status" value="2"/>
</dbReference>
<feature type="domain" description="Pirin C-terminal" evidence="2">
    <location>
        <begin position="8"/>
        <end position="80"/>
    </location>
</feature>
<dbReference type="OrthoDB" id="321327at2"/>
<keyword evidence="4" id="KW-1185">Reference proteome</keyword>
<evidence type="ECO:0000313" key="3">
    <source>
        <dbReference type="EMBL" id="MPY32777.1"/>
    </source>
</evidence>
<feature type="compositionally biased region" description="Polar residues" evidence="1">
    <location>
        <begin position="12"/>
        <end position="22"/>
    </location>
</feature>
<evidence type="ECO:0000256" key="1">
    <source>
        <dbReference type="SAM" id="MobiDB-lite"/>
    </source>
</evidence>
<organism evidence="3 4">
    <name type="scientific">Streptomyces adustus</name>
    <dbReference type="NCBI Taxonomy" id="1609272"/>
    <lineage>
        <taxon>Bacteria</taxon>
        <taxon>Bacillati</taxon>
        <taxon>Actinomycetota</taxon>
        <taxon>Actinomycetes</taxon>
        <taxon>Kitasatosporales</taxon>
        <taxon>Streptomycetaceae</taxon>
        <taxon>Streptomyces</taxon>
    </lineage>
</organism>
<dbReference type="EMBL" id="VJZD01000055">
    <property type="protein sequence ID" value="MPY32777.1"/>
    <property type="molecule type" value="Genomic_DNA"/>
</dbReference>
<feature type="region of interest" description="Disordered" evidence="1">
    <location>
        <begin position="1"/>
        <end position="22"/>
    </location>
</feature>
<dbReference type="InterPro" id="IPR014710">
    <property type="entry name" value="RmlC-like_jellyroll"/>
</dbReference>
<dbReference type="InterPro" id="IPR008778">
    <property type="entry name" value="Pirin_C_dom"/>
</dbReference>
<dbReference type="InterPro" id="IPR012093">
    <property type="entry name" value="Pirin"/>
</dbReference>
<gene>
    <name evidence="3" type="ORF">FNH09_16310</name>
</gene>
<evidence type="ECO:0000259" key="2">
    <source>
        <dbReference type="Pfam" id="PF05726"/>
    </source>
</evidence>
<comment type="caution">
    <text evidence="3">The sequence shown here is derived from an EMBL/GenBank/DDBJ whole genome shotgun (WGS) entry which is preliminary data.</text>
</comment>